<evidence type="ECO:0000313" key="1">
    <source>
        <dbReference type="EMBL" id="KTB41899.1"/>
    </source>
</evidence>
<organism evidence="1 2">
    <name type="scientific">Moniliophthora roreri</name>
    <name type="common">Frosty pod rot fungus</name>
    <name type="synonym">Monilia roreri</name>
    <dbReference type="NCBI Taxonomy" id="221103"/>
    <lineage>
        <taxon>Eukaryota</taxon>
        <taxon>Fungi</taxon>
        <taxon>Dikarya</taxon>
        <taxon>Basidiomycota</taxon>
        <taxon>Agaricomycotina</taxon>
        <taxon>Agaricomycetes</taxon>
        <taxon>Agaricomycetidae</taxon>
        <taxon>Agaricales</taxon>
        <taxon>Marasmiineae</taxon>
        <taxon>Marasmiaceae</taxon>
        <taxon>Moniliophthora</taxon>
    </lineage>
</organism>
<accession>A0A0W0FZY8</accession>
<reference evidence="1 2" key="1">
    <citation type="submission" date="2015-12" db="EMBL/GenBank/DDBJ databases">
        <title>Draft genome sequence of Moniliophthora roreri, the causal agent of frosty pod rot of cacao.</title>
        <authorList>
            <person name="Aime M.C."/>
            <person name="Diaz-Valderrama J.R."/>
            <person name="Kijpornyongpan T."/>
            <person name="Phillips-Mora W."/>
        </authorList>
    </citation>
    <scope>NUCLEOTIDE SEQUENCE [LARGE SCALE GENOMIC DNA]</scope>
    <source>
        <strain evidence="1 2">MCA 2952</strain>
    </source>
</reference>
<proteinExistence type="predicted"/>
<sequence>MVMGGYDTCCILKATHIRCHFPC</sequence>
<dbReference type="Proteomes" id="UP000054988">
    <property type="component" value="Unassembled WGS sequence"/>
</dbReference>
<name>A0A0W0FZY8_MONRR</name>
<comment type="caution">
    <text evidence="1">The sequence shown here is derived from an EMBL/GenBank/DDBJ whole genome shotgun (WGS) entry which is preliminary data.</text>
</comment>
<dbReference type="AlphaFoldDB" id="A0A0W0FZY8"/>
<gene>
    <name evidence="1" type="ORF">WG66_5525</name>
</gene>
<dbReference type="EMBL" id="LATX01001418">
    <property type="protein sequence ID" value="KTB41899.1"/>
    <property type="molecule type" value="Genomic_DNA"/>
</dbReference>
<protein>
    <submittedName>
        <fullName evidence="1">Uncharacterized protein</fullName>
    </submittedName>
</protein>
<evidence type="ECO:0000313" key="2">
    <source>
        <dbReference type="Proteomes" id="UP000054988"/>
    </source>
</evidence>